<dbReference type="GO" id="GO:0070374">
    <property type="term" value="P:positive regulation of ERK1 and ERK2 cascade"/>
    <property type="evidence" value="ECO:0007669"/>
    <property type="project" value="UniProtKB-ARBA"/>
</dbReference>
<dbReference type="GO" id="GO:0002218">
    <property type="term" value="P:activation of innate immune response"/>
    <property type="evidence" value="ECO:0007669"/>
    <property type="project" value="UniProtKB-ARBA"/>
</dbReference>
<dbReference type="PROSITE" id="PS50824">
    <property type="entry name" value="DAPIN"/>
    <property type="match status" value="1"/>
</dbReference>
<sequence length="219" mass="24056">MAGTRDAILDALEDLTADELKKFKLKLLSVPLRDGYGRLPRGALLPMDAVDLADKLVSYYLEAYAAELTAQVLRDMGMQETSEQLQARGRARGSGAVPAGISASAARSASRVLQERAPVPTLGASSSALPLLPPAPHFMERHREALIKRVTDVNGVLDALYERVLTEEQYQAVRAEATNPDKMRKLFSFAPAWNLTCKDLFLQALKDTQPYLVDDLEKS</sequence>
<dbReference type="SMART" id="SM01289">
    <property type="entry name" value="PYRIN"/>
    <property type="match status" value="1"/>
</dbReference>
<evidence type="ECO:0000256" key="3">
    <source>
        <dbReference type="ARBA" id="ARBA00004240"/>
    </source>
</evidence>
<dbReference type="Pfam" id="PF02758">
    <property type="entry name" value="PYRIN"/>
    <property type="match status" value="1"/>
</dbReference>
<dbReference type="FunFam" id="1.10.533.10:FF:000053">
    <property type="entry name" value="Apoptosis-associated speck-like protein containing a CARD"/>
    <property type="match status" value="1"/>
</dbReference>
<dbReference type="GO" id="GO:0006954">
    <property type="term" value="P:inflammatory response"/>
    <property type="evidence" value="ECO:0007669"/>
    <property type="project" value="UniProtKB-KW"/>
</dbReference>
<dbReference type="InterPro" id="IPR011029">
    <property type="entry name" value="DEATH-like_dom_sf"/>
</dbReference>
<dbReference type="GO" id="GO:0032722">
    <property type="term" value="P:positive regulation of chemokine production"/>
    <property type="evidence" value="ECO:0007669"/>
    <property type="project" value="UniProtKB-ARBA"/>
</dbReference>
<accession>A0AA40I8I9</accession>
<keyword evidence="19" id="KW-1185">Reference proteome</keyword>
<reference evidence="18" key="1">
    <citation type="submission" date="2023-06" db="EMBL/GenBank/DDBJ databases">
        <title>Reference genome for the Northern bat (Eptesicus nilssonii), a most northern bat species.</title>
        <authorList>
            <person name="Laine V.N."/>
            <person name="Pulliainen A.T."/>
            <person name="Lilley T.M."/>
        </authorList>
    </citation>
    <scope>NUCLEOTIDE SEQUENCE</scope>
    <source>
        <strain evidence="18">BLF_Eptnil</strain>
        <tissue evidence="18">Kidney</tissue>
    </source>
</reference>
<evidence type="ECO:0000256" key="5">
    <source>
        <dbReference type="ARBA" id="ARBA00022499"/>
    </source>
</evidence>
<name>A0AA40I8I9_CNENI</name>
<dbReference type="GO" id="GO:0032731">
    <property type="term" value="P:positive regulation of interleukin-1 beta production"/>
    <property type="evidence" value="ECO:0007669"/>
    <property type="project" value="UniProtKB-ARBA"/>
</dbReference>
<keyword evidence="10" id="KW-0391">Immunity</keyword>
<dbReference type="GO" id="GO:0042742">
    <property type="term" value="P:defense response to bacterium"/>
    <property type="evidence" value="ECO:0007669"/>
    <property type="project" value="UniProtKB-ARBA"/>
</dbReference>
<dbReference type="Pfam" id="PF00619">
    <property type="entry name" value="CARD"/>
    <property type="match status" value="1"/>
</dbReference>
<dbReference type="InterPro" id="IPR051249">
    <property type="entry name" value="NLRP_Inflammasome"/>
</dbReference>
<dbReference type="GO" id="GO:0005634">
    <property type="term" value="C:nucleus"/>
    <property type="evidence" value="ECO:0007669"/>
    <property type="project" value="UniProtKB-ARBA"/>
</dbReference>
<dbReference type="PROSITE" id="PS50209">
    <property type="entry name" value="CARD"/>
    <property type="match status" value="1"/>
</dbReference>
<feature type="domain" description="CARD" evidence="16">
    <location>
        <begin position="131"/>
        <end position="219"/>
    </location>
</feature>
<evidence type="ECO:0000256" key="10">
    <source>
        <dbReference type="ARBA" id="ARBA00022859"/>
    </source>
</evidence>
<dbReference type="Proteomes" id="UP001177744">
    <property type="component" value="Unassembled WGS sequence"/>
</dbReference>
<keyword evidence="8" id="KW-0053">Apoptosis</keyword>
<dbReference type="PANTHER" id="PTHR46985:SF2">
    <property type="entry name" value="APOPTOSIS-ASSOCIATED SPECK-LIKE PROTEIN CONTAINING A CARD"/>
    <property type="match status" value="1"/>
</dbReference>
<comment type="subcellular location">
    <subcellularLocation>
        <location evidence="3">Endoplasmic reticulum</location>
    </subcellularLocation>
    <subcellularLocation>
        <location evidence="1">Inflammasome</location>
    </subcellularLocation>
    <subcellularLocation>
        <location evidence="2">Mitochondrion</location>
    </subcellularLocation>
</comment>
<dbReference type="GO" id="GO:0005739">
    <property type="term" value="C:mitochondrion"/>
    <property type="evidence" value="ECO:0007669"/>
    <property type="project" value="UniProtKB-SubCell"/>
</dbReference>
<dbReference type="GO" id="GO:0005576">
    <property type="term" value="C:extracellular region"/>
    <property type="evidence" value="ECO:0007669"/>
    <property type="project" value="UniProtKB-ARBA"/>
</dbReference>
<dbReference type="PANTHER" id="PTHR46985">
    <property type="entry name" value="NACHT, LRR AND PYD DOMAINS-CONTAINING PROTEIN 1"/>
    <property type="match status" value="1"/>
</dbReference>
<evidence type="ECO:0000256" key="9">
    <source>
        <dbReference type="ARBA" id="ARBA00022824"/>
    </source>
</evidence>
<dbReference type="GO" id="GO:0006915">
    <property type="term" value="P:apoptotic process"/>
    <property type="evidence" value="ECO:0007669"/>
    <property type="project" value="UniProtKB-KW"/>
</dbReference>
<dbReference type="GO" id="GO:0042802">
    <property type="term" value="F:identical protein binding"/>
    <property type="evidence" value="ECO:0007669"/>
    <property type="project" value="UniProtKB-ARBA"/>
</dbReference>
<evidence type="ECO:0000259" key="16">
    <source>
        <dbReference type="PROSITE" id="PS50209"/>
    </source>
</evidence>
<dbReference type="GO" id="GO:0140738">
    <property type="term" value="C:NLRP6 inflammasome complex"/>
    <property type="evidence" value="ECO:0007669"/>
    <property type="project" value="UniProtKB-ARBA"/>
</dbReference>
<keyword evidence="9" id="KW-0256">Endoplasmic reticulum</keyword>
<evidence type="ECO:0000256" key="11">
    <source>
        <dbReference type="ARBA" id="ARBA00023128"/>
    </source>
</evidence>
<evidence type="ECO:0000256" key="7">
    <source>
        <dbReference type="ARBA" id="ARBA00022588"/>
    </source>
</evidence>
<keyword evidence="12" id="KW-0395">Inflammatory response</keyword>
<keyword evidence="6" id="KW-0597">Phosphoprotein</keyword>
<dbReference type="GO" id="GO:0046983">
    <property type="term" value="F:protein dimerization activity"/>
    <property type="evidence" value="ECO:0007669"/>
    <property type="project" value="UniProtKB-ARBA"/>
</dbReference>
<keyword evidence="7" id="KW-0399">Innate immunity</keyword>
<evidence type="ECO:0000313" key="18">
    <source>
        <dbReference type="EMBL" id="KAK1344511.1"/>
    </source>
</evidence>
<keyword evidence="5" id="KW-1017">Isopeptide bond</keyword>
<dbReference type="GO" id="GO:0005783">
    <property type="term" value="C:endoplasmic reticulum"/>
    <property type="evidence" value="ECO:0007669"/>
    <property type="project" value="UniProtKB-SubCell"/>
</dbReference>
<dbReference type="EMBL" id="JAULJE010000003">
    <property type="protein sequence ID" value="KAK1344511.1"/>
    <property type="molecule type" value="Genomic_DNA"/>
</dbReference>
<dbReference type="CDD" id="cd08330">
    <property type="entry name" value="CARD_ASC_NALP1"/>
    <property type="match status" value="1"/>
</dbReference>
<keyword evidence="4" id="KW-0963">Cytoplasm</keyword>
<comment type="caution">
    <text evidence="18">The sequence shown here is derived from an EMBL/GenBank/DDBJ whole genome shotgun (WGS) entry which is preliminary data.</text>
</comment>
<evidence type="ECO:0000256" key="14">
    <source>
        <dbReference type="ARBA" id="ARBA00071453"/>
    </source>
</evidence>
<organism evidence="18 19">
    <name type="scientific">Cnephaeus nilssonii</name>
    <name type="common">Northern bat</name>
    <name type="synonym">Eptesicus nilssonii</name>
    <dbReference type="NCBI Taxonomy" id="3371016"/>
    <lineage>
        <taxon>Eukaryota</taxon>
        <taxon>Metazoa</taxon>
        <taxon>Chordata</taxon>
        <taxon>Craniata</taxon>
        <taxon>Vertebrata</taxon>
        <taxon>Euteleostomi</taxon>
        <taxon>Mammalia</taxon>
        <taxon>Eutheria</taxon>
        <taxon>Laurasiatheria</taxon>
        <taxon>Chiroptera</taxon>
        <taxon>Yangochiroptera</taxon>
        <taxon>Vespertilionidae</taxon>
        <taxon>Cnephaeus</taxon>
    </lineage>
</organism>
<evidence type="ECO:0000256" key="2">
    <source>
        <dbReference type="ARBA" id="ARBA00004173"/>
    </source>
</evidence>
<keyword evidence="11" id="KW-0496">Mitochondrion</keyword>
<dbReference type="FunFam" id="1.10.533.10:FF:000013">
    <property type="entry name" value="Apoptosis-associated speck-like protein containing a CARD"/>
    <property type="match status" value="1"/>
</dbReference>
<evidence type="ECO:0000256" key="4">
    <source>
        <dbReference type="ARBA" id="ARBA00022490"/>
    </source>
</evidence>
<evidence type="ECO:0000256" key="15">
    <source>
        <dbReference type="ARBA" id="ARBA00077095"/>
    </source>
</evidence>
<dbReference type="GO" id="GO:0001773">
    <property type="term" value="P:myeloid dendritic cell activation"/>
    <property type="evidence" value="ECO:0007669"/>
    <property type="project" value="UniProtKB-ARBA"/>
</dbReference>
<gene>
    <name evidence="18" type="ORF">QTO34_013208</name>
</gene>
<dbReference type="InterPro" id="IPR001315">
    <property type="entry name" value="CARD"/>
</dbReference>
<evidence type="ECO:0000256" key="6">
    <source>
        <dbReference type="ARBA" id="ARBA00022553"/>
    </source>
</evidence>
<evidence type="ECO:0000313" key="19">
    <source>
        <dbReference type="Proteomes" id="UP001177744"/>
    </source>
</evidence>
<evidence type="ECO:0000259" key="17">
    <source>
        <dbReference type="PROSITE" id="PS50824"/>
    </source>
</evidence>
<protein>
    <recommendedName>
        <fullName evidence="14">Apoptosis-associated speck-like protein containing a CARD</fullName>
    </recommendedName>
    <alternativeName>
        <fullName evidence="15">PYD and CARD domain-containing protein</fullName>
    </alternativeName>
</protein>
<dbReference type="InterPro" id="IPR033516">
    <property type="entry name" value="CARD8/ASC/NALP1_CARD"/>
</dbReference>
<evidence type="ECO:0000256" key="8">
    <source>
        <dbReference type="ARBA" id="ARBA00022703"/>
    </source>
</evidence>
<keyword evidence="13" id="KW-1271">Inflammasome</keyword>
<dbReference type="SUPFAM" id="SSF47986">
    <property type="entry name" value="DEATH domain"/>
    <property type="match status" value="2"/>
</dbReference>
<proteinExistence type="predicted"/>
<dbReference type="GO" id="GO:0050870">
    <property type="term" value="P:positive regulation of T cell activation"/>
    <property type="evidence" value="ECO:0007669"/>
    <property type="project" value="UniProtKB-ARBA"/>
</dbReference>
<feature type="domain" description="Pyrin" evidence="17">
    <location>
        <begin position="1"/>
        <end position="91"/>
    </location>
</feature>
<dbReference type="GO" id="GO:0042981">
    <property type="term" value="P:regulation of apoptotic process"/>
    <property type="evidence" value="ECO:0007669"/>
    <property type="project" value="InterPro"/>
</dbReference>
<dbReference type="InterPro" id="IPR004020">
    <property type="entry name" value="DAPIN"/>
</dbReference>
<evidence type="ECO:0000256" key="1">
    <source>
        <dbReference type="ARBA" id="ARBA00004110"/>
    </source>
</evidence>
<dbReference type="Gene3D" id="1.10.533.10">
    <property type="entry name" value="Death Domain, Fas"/>
    <property type="match status" value="2"/>
</dbReference>
<dbReference type="GO" id="GO:0045087">
    <property type="term" value="P:innate immune response"/>
    <property type="evidence" value="ECO:0007669"/>
    <property type="project" value="UniProtKB-KW"/>
</dbReference>
<evidence type="ECO:0000256" key="13">
    <source>
        <dbReference type="ARBA" id="ARBA00023233"/>
    </source>
</evidence>
<dbReference type="AlphaFoldDB" id="A0AA40I8I9"/>
<dbReference type="GO" id="GO:0032755">
    <property type="term" value="P:positive regulation of interleukin-6 production"/>
    <property type="evidence" value="ECO:0007669"/>
    <property type="project" value="UniProtKB-ARBA"/>
</dbReference>
<evidence type="ECO:0000256" key="12">
    <source>
        <dbReference type="ARBA" id="ARBA00023198"/>
    </source>
</evidence>